<comment type="subcellular location">
    <subcellularLocation>
        <location evidence="1">Nucleus</location>
    </subcellularLocation>
</comment>
<keyword evidence="2" id="KW-0547">Nucleotide-binding</keyword>
<dbReference type="GO" id="GO:0004386">
    <property type="term" value="F:helicase activity"/>
    <property type="evidence" value="ECO:0007669"/>
    <property type="project" value="UniProtKB-KW"/>
</dbReference>
<organism evidence="7 8">
    <name type="scientific">Rotaria magnacalcarata</name>
    <dbReference type="NCBI Taxonomy" id="392030"/>
    <lineage>
        <taxon>Eukaryota</taxon>
        <taxon>Metazoa</taxon>
        <taxon>Spiralia</taxon>
        <taxon>Gnathifera</taxon>
        <taxon>Rotifera</taxon>
        <taxon>Eurotatoria</taxon>
        <taxon>Bdelloidea</taxon>
        <taxon>Philodinida</taxon>
        <taxon>Philodinidae</taxon>
        <taxon>Rotaria</taxon>
    </lineage>
</organism>
<keyword evidence="4" id="KW-0347">Helicase</keyword>
<dbReference type="GO" id="GO:0003677">
    <property type="term" value="F:DNA binding"/>
    <property type="evidence" value="ECO:0007669"/>
    <property type="project" value="UniProtKB-KW"/>
</dbReference>
<keyword evidence="5" id="KW-0067">ATP-binding</keyword>
<dbReference type="EMBL" id="CAJOBI010337201">
    <property type="protein sequence ID" value="CAF5207593.1"/>
    <property type="molecule type" value="Genomic_DNA"/>
</dbReference>
<keyword evidence="3" id="KW-0378">Hydrolase</keyword>
<dbReference type="GO" id="GO:0042393">
    <property type="term" value="F:histone binding"/>
    <property type="evidence" value="ECO:0007669"/>
    <property type="project" value="TreeGrafter"/>
</dbReference>
<name>A0A8S3IY56_9BILA</name>
<evidence type="ECO:0000256" key="5">
    <source>
        <dbReference type="ARBA" id="ARBA00022840"/>
    </source>
</evidence>
<dbReference type="GO" id="GO:0016887">
    <property type="term" value="F:ATP hydrolysis activity"/>
    <property type="evidence" value="ECO:0007669"/>
    <property type="project" value="TreeGrafter"/>
</dbReference>
<evidence type="ECO:0000256" key="4">
    <source>
        <dbReference type="ARBA" id="ARBA00022806"/>
    </source>
</evidence>
<dbReference type="Proteomes" id="UP000676336">
    <property type="component" value="Unassembled WGS sequence"/>
</dbReference>
<accession>A0A8S3IY56</accession>
<evidence type="ECO:0000313" key="7">
    <source>
        <dbReference type="EMBL" id="CAF5207593.1"/>
    </source>
</evidence>
<evidence type="ECO:0000256" key="2">
    <source>
        <dbReference type="ARBA" id="ARBA00022741"/>
    </source>
</evidence>
<dbReference type="SMART" id="SM00490">
    <property type="entry name" value="HELICc"/>
    <property type="match status" value="1"/>
</dbReference>
<dbReference type="PROSITE" id="PS51194">
    <property type="entry name" value="HELICASE_CTER"/>
    <property type="match status" value="1"/>
</dbReference>
<dbReference type="SUPFAM" id="SSF52540">
    <property type="entry name" value="P-loop containing nucleoside triphosphate hydrolases"/>
    <property type="match status" value="1"/>
</dbReference>
<dbReference type="PANTHER" id="PTHR45685">
    <property type="entry name" value="HELICASE SRCAP-RELATED"/>
    <property type="match status" value="1"/>
</dbReference>
<dbReference type="AlphaFoldDB" id="A0A8S3IY56"/>
<dbReference type="GO" id="GO:0000812">
    <property type="term" value="C:Swr1 complex"/>
    <property type="evidence" value="ECO:0007669"/>
    <property type="project" value="TreeGrafter"/>
</dbReference>
<proteinExistence type="predicted"/>
<gene>
    <name evidence="7" type="ORF">SMN809_LOCUS77371</name>
</gene>
<evidence type="ECO:0000256" key="3">
    <source>
        <dbReference type="ARBA" id="ARBA00022801"/>
    </source>
</evidence>
<evidence type="ECO:0000256" key="1">
    <source>
        <dbReference type="ARBA" id="ARBA00004123"/>
    </source>
</evidence>
<sequence>MCTTRVLASPTELCQSNGIRLIDKRNQKQPLIEILSSVDFDVLRFLRQNMFLQFPEQRFIQYDCGKLQTLDLLLSDLKRNKHRCVLFTQMTKMLDIVELFLNYHGYTYLRLDSTTDVIQRRSLIERFNCDEKIFVFILSTRAGGIDVNLTGADTVIFYDSDWNPTIDVQAQ</sequence>
<reference evidence="7" key="1">
    <citation type="submission" date="2021-02" db="EMBL/GenBank/DDBJ databases">
        <authorList>
            <person name="Nowell W R."/>
        </authorList>
    </citation>
    <scope>NUCLEOTIDE SEQUENCE</scope>
</reference>
<dbReference type="InterPro" id="IPR001650">
    <property type="entry name" value="Helicase_C-like"/>
</dbReference>
<evidence type="ECO:0000313" key="8">
    <source>
        <dbReference type="Proteomes" id="UP000676336"/>
    </source>
</evidence>
<feature type="domain" description="Helicase C-terminal" evidence="6">
    <location>
        <begin position="69"/>
        <end position="171"/>
    </location>
</feature>
<dbReference type="PANTHER" id="PTHR45685:SF1">
    <property type="entry name" value="HELICASE SRCAP"/>
    <property type="match status" value="1"/>
</dbReference>
<dbReference type="InterPro" id="IPR050520">
    <property type="entry name" value="INO80/SWR1_helicase"/>
</dbReference>
<feature type="non-terminal residue" evidence="7">
    <location>
        <position position="171"/>
    </location>
</feature>
<dbReference type="GO" id="GO:0005524">
    <property type="term" value="F:ATP binding"/>
    <property type="evidence" value="ECO:0007669"/>
    <property type="project" value="UniProtKB-KW"/>
</dbReference>
<dbReference type="InterPro" id="IPR049730">
    <property type="entry name" value="SNF2/RAD54-like_C"/>
</dbReference>
<dbReference type="Gene3D" id="3.40.50.300">
    <property type="entry name" value="P-loop containing nucleotide triphosphate hydrolases"/>
    <property type="match status" value="1"/>
</dbReference>
<comment type="caution">
    <text evidence="7">The sequence shown here is derived from an EMBL/GenBank/DDBJ whole genome shotgun (WGS) entry which is preliminary data.</text>
</comment>
<evidence type="ECO:0000259" key="6">
    <source>
        <dbReference type="PROSITE" id="PS51194"/>
    </source>
</evidence>
<dbReference type="Pfam" id="PF00271">
    <property type="entry name" value="Helicase_C"/>
    <property type="match status" value="1"/>
</dbReference>
<dbReference type="InterPro" id="IPR027417">
    <property type="entry name" value="P-loop_NTPase"/>
</dbReference>
<dbReference type="GO" id="GO:0006338">
    <property type="term" value="P:chromatin remodeling"/>
    <property type="evidence" value="ECO:0007669"/>
    <property type="project" value="TreeGrafter"/>
</dbReference>
<protein>
    <recommendedName>
        <fullName evidence="6">Helicase C-terminal domain-containing protein</fullName>
    </recommendedName>
</protein>
<dbReference type="CDD" id="cd18793">
    <property type="entry name" value="SF2_C_SNF"/>
    <property type="match status" value="1"/>
</dbReference>